<comment type="caution">
    <text evidence="1">The sequence shown here is derived from an EMBL/GenBank/DDBJ whole genome shotgun (WGS) entry which is preliminary data.</text>
</comment>
<accession>X0WIK7</accession>
<organism evidence="1">
    <name type="scientific">marine sediment metagenome</name>
    <dbReference type="NCBI Taxonomy" id="412755"/>
    <lineage>
        <taxon>unclassified sequences</taxon>
        <taxon>metagenomes</taxon>
        <taxon>ecological metagenomes</taxon>
    </lineage>
</organism>
<sequence length="72" mass="8239">MLLYKKHKLLYKGFEKNAQTALYHHFGSPWSGPGVLGEATQGQGGKYSQFKSNYPDYTTIAFVRNPWDRILS</sequence>
<gene>
    <name evidence="1" type="ORF">S01H1_35578</name>
</gene>
<dbReference type="AlphaFoldDB" id="X0WIK7"/>
<protein>
    <recommendedName>
        <fullName evidence="2">Sulfotransferase domain-containing protein</fullName>
    </recommendedName>
</protein>
<evidence type="ECO:0008006" key="2">
    <source>
        <dbReference type="Google" id="ProtNLM"/>
    </source>
</evidence>
<reference evidence="1" key="1">
    <citation type="journal article" date="2014" name="Front. Microbiol.">
        <title>High frequency of phylogenetically diverse reductive dehalogenase-homologous genes in deep subseafloor sedimentary metagenomes.</title>
        <authorList>
            <person name="Kawai M."/>
            <person name="Futagami T."/>
            <person name="Toyoda A."/>
            <person name="Takaki Y."/>
            <person name="Nishi S."/>
            <person name="Hori S."/>
            <person name="Arai W."/>
            <person name="Tsubouchi T."/>
            <person name="Morono Y."/>
            <person name="Uchiyama I."/>
            <person name="Ito T."/>
            <person name="Fujiyama A."/>
            <person name="Inagaki F."/>
            <person name="Takami H."/>
        </authorList>
    </citation>
    <scope>NUCLEOTIDE SEQUENCE</scope>
    <source>
        <strain evidence="1">Expedition CK06-06</strain>
    </source>
</reference>
<name>X0WIK7_9ZZZZ</name>
<evidence type="ECO:0000313" key="1">
    <source>
        <dbReference type="EMBL" id="GAG12516.1"/>
    </source>
</evidence>
<proteinExistence type="predicted"/>
<feature type="non-terminal residue" evidence="1">
    <location>
        <position position="72"/>
    </location>
</feature>
<dbReference type="EMBL" id="BARS01022235">
    <property type="protein sequence ID" value="GAG12516.1"/>
    <property type="molecule type" value="Genomic_DNA"/>
</dbReference>